<protein>
    <submittedName>
        <fullName evidence="1">Uncharacterized protein</fullName>
    </submittedName>
</protein>
<dbReference type="Proteomes" id="UP001214638">
    <property type="component" value="Unassembled WGS sequence"/>
</dbReference>
<name>A0AAD9UPA0_9APIC</name>
<dbReference type="GeneID" id="94336100"/>
<dbReference type="AlphaFoldDB" id="A0AAD9UPA0"/>
<keyword evidence="2" id="KW-1185">Reference proteome</keyword>
<comment type="caution">
    <text evidence="1">The sequence shown here is derived from an EMBL/GenBank/DDBJ whole genome shotgun (WGS) entry which is preliminary data.</text>
</comment>
<accession>A0AAD9UPA0</accession>
<reference evidence="1" key="1">
    <citation type="journal article" date="2023" name="Nat. Microbiol.">
        <title>Babesia duncani multi-omics identifies virulence factors and drug targets.</title>
        <authorList>
            <person name="Singh P."/>
            <person name="Lonardi S."/>
            <person name="Liang Q."/>
            <person name="Vydyam P."/>
            <person name="Khabirova E."/>
            <person name="Fang T."/>
            <person name="Gihaz S."/>
            <person name="Thekkiniath J."/>
            <person name="Munshi M."/>
            <person name="Abel S."/>
            <person name="Ciampossin L."/>
            <person name="Batugedara G."/>
            <person name="Gupta M."/>
            <person name="Lu X.M."/>
            <person name="Lenz T."/>
            <person name="Chakravarty S."/>
            <person name="Cornillot E."/>
            <person name="Hu Y."/>
            <person name="Ma W."/>
            <person name="Gonzalez L.M."/>
            <person name="Sanchez S."/>
            <person name="Estrada K."/>
            <person name="Sanchez-Flores A."/>
            <person name="Montero E."/>
            <person name="Harb O.S."/>
            <person name="Le Roch K.G."/>
            <person name="Mamoun C.B."/>
        </authorList>
    </citation>
    <scope>NUCLEOTIDE SEQUENCE</scope>
    <source>
        <strain evidence="1">WA1</strain>
    </source>
</reference>
<dbReference type="RefSeq" id="XP_067803397.1">
    <property type="nucleotide sequence ID" value="XM_067946833.1"/>
</dbReference>
<dbReference type="EMBL" id="JALLKP010000002">
    <property type="protein sequence ID" value="KAK2196555.1"/>
    <property type="molecule type" value="Genomic_DNA"/>
</dbReference>
<dbReference type="KEGG" id="bdw:94336100"/>
<organism evidence="1 2">
    <name type="scientific">Babesia duncani</name>
    <dbReference type="NCBI Taxonomy" id="323732"/>
    <lineage>
        <taxon>Eukaryota</taxon>
        <taxon>Sar</taxon>
        <taxon>Alveolata</taxon>
        <taxon>Apicomplexa</taxon>
        <taxon>Aconoidasida</taxon>
        <taxon>Piroplasmida</taxon>
        <taxon>Babesiidae</taxon>
        <taxon>Babesia</taxon>
    </lineage>
</organism>
<gene>
    <name evidence="1" type="ORF">BdWA1_001802</name>
</gene>
<evidence type="ECO:0000313" key="2">
    <source>
        <dbReference type="Proteomes" id="UP001214638"/>
    </source>
</evidence>
<evidence type="ECO:0000313" key="1">
    <source>
        <dbReference type="EMBL" id="KAK2196555.1"/>
    </source>
</evidence>
<proteinExistence type="predicted"/>
<sequence length="429" mass="49272">MIMRIPNASPSGIISNFETKCKDYFHPRVFVYVLRNEIAKIARQNWTFEDVSKPSEALVENLMRISCGLLTCSNYLKPQTVATVFLSFAKLSFVQQDVYRVLCSELDFENANPKSLSLIYNAICKNPKSIQFIPTEFWSQSSHRIESIIHESKPQDNATFVKSIAGILVELKATNDQPSQIVLKNLYIKILQDAANRIEQDEFSAFELTCILQSTIGTKHQDSQFHLQLINKLMSSIGNSPNAIDQTLRVLDILPVPNLSIPNKEKRFIRREIARANKKFVQWSLEQLQEHLESLDERELDTIAAVINRLRVWSSDHFAIKFAQQWQRILPLKPNPQNTIHALGYFLRRYESSVGREIAFQETDVKCSKMASHVSNECGKIGEALLLYAQEHCQDRMLKRINEVVNAVFVCRANRFSLPYSFLEKTPSK</sequence>